<dbReference type="PATRIC" id="fig|216942.3.peg.624"/>
<dbReference type="Proteomes" id="UP000067476">
    <property type="component" value="Chromosome"/>
</dbReference>
<evidence type="ECO:0000313" key="1">
    <source>
        <dbReference type="EMBL" id="AKX34250.1"/>
    </source>
</evidence>
<dbReference type="OrthoDB" id="391330at2"/>
<sequence length="107" mass="12637">MFIIFNLTENSEIFKKTICEVIKIINKHKINCLIIQTNRATANTSYAINNVIDLYPNIVLSMSESWFKHNAPTESLKVDIKIFFFFFAEYGNKFESFQKFNYHLINL</sequence>
<protein>
    <submittedName>
        <fullName evidence="1">Uncharacterized protein</fullName>
    </submittedName>
</protein>
<name>A0A0K1W1Q3_9MOLU</name>
<dbReference type="KEGG" id="sll:SLITO_v1c06160"/>
<dbReference type="AlphaFoldDB" id="A0A0K1W1Q3"/>
<accession>A0A0K1W1Q3</accession>
<evidence type="ECO:0000313" key="2">
    <source>
        <dbReference type="Proteomes" id="UP000067476"/>
    </source>
</evidence>
<organism evidence="1 2">
    <name type="scientific">Spiroplasma litorale</name>
    <dbReference type="NCBI Taxonomy" id="216942"/>
    <lineage>
        <taxon>Bacteria</taxon>
        <taxon>Bacillati</taxon>
        <taxon>Mycoplasmatota</taxon>
        <taxon>Mollicutes</taxon>
        <taxon>Entomoplasmatales</taxon>
        <taxon>Spiroplasmataceae</taxon>
        <taxon>Spiroplasma</taxon>
    </lineage>
</organism>
<proteinExistence type="predicted"/>
<dbReference type="EMBL" id="CP012357">
    <property type="protein sequence ID" value="AKX34250.1"/>
    <property type="molecule type" value="Genomic_DNA"/>
</dbReference>
<dbReference type="RefSeq" id="WP_075058347.1">
    <property type="nucleotide sequence ID" value="NZ_CP012357.1"/>
</dbReference>
<reference evidence="1 2" key="1">
    <citation type="journal article" date="2015" name="Genome Announc.">
        <title>Complete Genome Sequence of Spiroplasma litorale TN-1T (DSM 21781), a Bacterium Isolated from a Green-Eyed Horsefly (Tabanus nigrovittatus).</title>
        <authorList>
            <person name="Lo W.S."/>
            <person name="Lai Y.C."/>
            <person name="Lien Y.W."/>
            <person name="Wang T.H."/>
            <person name="Kuo C.H."/>
        </authorList>
    </citation>
    <scope>NUCLEOTIDE SEQUENCE [LARGE SCALE GENOMIC DNA]</scope>
    <source>
        <strain evidence="1 2">TN-1</strain>
    </source>
</reference>
<gene>
    <name evidence="1" type="ORF">SLITO_v1c06160</name>
</gene>
<keyword evidence="2" id="KW-1185">Reference proteome</keyword>